<evidence type="ECO:0000313" key="3">
    <source>
        <dbReference type="Proteomes" id="UP000075883"/>
    </source>
</evidence>
<keyword evidence="3" id="KW-1185">Reference proteome</keyword>
<dbReference type="EMBL" id="AXCM01000166">
    <property type="status" value="NOT_ANNOTATED_CDS"/>
    <property type="molecule type" value="Genomic_DNA"/>
</dbReference>
<dbReference type="VEuPathDB" id="VectorBase:ACUA006588"/>
<sequence length="163" mass="18871">MESPNDFSMKCVQHNELDILNELSQKIVNRADQYNRDRVQKENADANRQWASNASLLENLRENLVQLQQQWDQLESILQELEVKSNLLLEKDRGLDLVVHSRDQTEAKKHIVENLLEDKSALGQLNTKANALAKTLIKALREQKLLPQSLEEKLTHLNDINVR</sequence>
<proteinExistence type="predicted"/>
<reference evidence="2" key="2">
    <citation type="submission" date="2020-05" db="UniProtKB">
        <authorList>
            <consortium name="EnsemblMetazoa"/>
        </authorList>
    </citation>
    <scope>IDENTIFICATION</scope>
    <source>
        <strain evidence="2">A-37</strain>
    </source>
</reference>
<protein>
    <submittedName>
        <fullName evidence="2">Uncharacterized protein</fullName>
    </submittedName>
</protein>
<reference evidence="3" key="1">
    <citation type="submission" date="2013-09" db="EMBL/GenBank/DDBJ databases">
        <title>The Genome Sequence of Anopheles culicifacies species A.</title>
        <authorList>
            <consortium name="The Broad Institute Genomics Platform"/>
            <person name="Neafsey D.E."/>
            <person name="Besansky N."/>
            <person name="Howell P."/>
            <person name="Walton C."/>
            <person name="Young S.K."/>
            <person name="Zeng Q."/>
            <person name="Gargeya S."/>
            <person name="Fitzgerald M."/>
            <person name="Haas B."/>
            <person name="Abouelleil A."/>
            <person name="Allen A.W."/>
            <person name="Alvarado L."/>
            <person name="Arachchi H.M."/>
            <person name="Berlin A.M."/>
            <person name="Chapman S.B."/>
            <person name="Gainer-Dewar J."/>
            <person name="Goldberg J."/>
            <person name="Griggs A."/>
            <person name="Gujja S."/>
            <person name="Hansen M."/>
            <person name="Howarth C."/>
            <person name="Imamovic A."/>
            <person name="Ireland A."/>
            <person name="Larimer J."/>
            <person name="McCowan C."/>
            <person name="Murphy C."/>
            <person name="Pearson M."/>
            <person name="Poon T.W."/>
            <person name="Priest M."/>
            <person name="Roberts A."/>
            <person name="Saif S."/>
            <person name="Shea T."/>
            <person name="Sisk P."/>
            <person name="Sykes S."/>
            <person name="Wortman J."/>
            <person name="Nusbaum C."/>
            <person name="Birren B."/>
        </authorList>
    </citation>
    <scope>NUCLEOTIDE SEQUENCE [LARGE SCALE GENOMIC DNA]</scope>
    <source>
        <strain evidence="3">A-37</strain>
    </source>
</reference>
<dbReference type="Proteomes" id="UP000075883">
    <property type="component" value="Unassembled WGS sequence"/>
</dbReference>
<dbReference type="AlphaFoldDB" id="A0A182M0P0"/>
<evidence type="ECO:0000256" key="1">
    <source>
        <dbReference type="SAM" id="Coils"/>
    </source>
</evidence>
<accession>A0A182M0P0</accession>
<keyword evidence="1" id="KW-0175">Coiled coil</keyword>
<dbReference type="EnsemblMetazoa" id="ACUA006588-RA">
    <property type="protein sequence ID" value="ACUA006588-PA"/>
    <property type="gene ID" value="ACUA006588"/>
</dbReference>
<name>A0A182M0P0_9DIPT</name>
<evidence type="ECO:0000313" key="2">
    <source>
        <dbReference type="EnsemblMetazoa" id="ACUA006588-PA"/>
    </source>
</evidence>
<feature type="coiled-coil region" evidence="1">
    <location>
        <begin position="57"/>
        <end position="84"/>
    </location>
</feature>
<organism evidence="2 3">
    <name type="scientific">Anopheles culicifacies</name>
    <dbReference type="NCBI Taxonomy" id="139723"/>
    <lineage>
        <taxon>Eukaryota</taxon>
        <taxon>Metazoa</taxon>
        <taxon>Ecdysozoa</taxon>
        <taxon>Arthropoda</taxon>
        <taxon>Hexapoda</taxon>
        <taxon>Insecta</taxon>
        <taxon>Pterygota</taxon>
        <taxon>Neoptera</taxon>
        <taxon>Endopterygota</taxon>
        <taxon>Diptera</taxon>
        <taxon>Nematocera</taxon>
        <taxon>Culicoidea</taxon>
        <taxon>Culicidae</taxon>
        <taxon>Anophelinae</taxon>
        <taxon>Anopheles</taxon>
        <taxon>culicifacies species complex</taxon>
    </lineage>
</organism>
<dbReference type="STRING" id="139723.A0A182M0P0"/>